<organism evidence="2 3">
    <name type="scientific">Glacieibacterium arshaanense</name>
    <dbReference type="NCBI Taxonomy" id="2511025"/>
    <lineage>
        <taxon>Bacteria</taxon>
        <taxon>Pseudomonadati</taxon>
        <taxon>Pseudomonadota</taxon>
        <taxon>Alphaproteobacteria</taxon>
        <taxon>Sphingomonadales</taxon>
        <taxon>Sphingosinicellaceae</taxon>
        <taxon>Glacieibacterium</taxon>
    </lineage>
</organism>
<evidence type="ECO:0000313" key="3">
    <source>
        <dbReference type="Proteomes" id="UP000297737"/>
    </source>
</evidence>
<keyword evidence="3" id="KW-1185">Reference proteome</keyword>
<evidence type="ECO:0000313" key="2">
    <source>
        <dbReference type="EMBL" id="TFU01250.1"/>
    </source>
</evidence>
<accession>A0A4Y9ELK2</accession>
<keyword evidence="1" id="KW-0472">Membrane</keyword>
<dbReference type="Proteomes" id="UP000297737">
    <property type="component" value="Unassembled WGS sequence"/>
</dbReference>
<keyword evidence="1" id="KW-0812">Transmembrane</keyword>
<reference evidence="2 3" key="1">
    <citation type="submission" date="2019-02" db="EMBL/GenBank/DDBJ databases">
        <title>Polymorphobacter sp. isolated from the lake at the Tibet of China.</title>
        <authorList>
            <person name="Li A."/>
        </authorList>
    </citation>
    <scope>NUCLEOTIDE SEQUENCE [LARGE SCALE GENOMIC DNA]</scope>
    <source>
        <strain evidence="2 3">DJ1R-1</strain>
    </source>
</reference>
<protein>
    <submittedName>
        <fullName evidence="2">Uncharacterized protein</fullName>
    </submittedName>
</protein>
<keyword evidence="1" id="KW-1133">Transmembrane helix</keyword>
<proteinExistence type="predicted"/>
<feature type="transmembrane region" description="Helical" evidence="1">
    <location>
        <begin position="37"/>
        <end position="59"/>
    </location>
</feature>
<name>A0A4Y9ELK2_9SPHN</name>
<evidence type="ECO:0000256" key="1">
    <source>
        <dbReference type="SAM" id="Phobius"/>
    </source>
</evidence>
<comment type="caution">
    <text evidence="2">The sequence shown here is derived from an EMBL/GenBank/DDBJ whole genome shotgun (WGS) entry which is preliminary data.</text>
</comment>
<dbReference type="RefSeq" id="WP_135246754.1">
    <property type="nucleotide sequence ID" value="NZ_SIHO01000003.1"/>
</dbReference>
<dbReference type="AlphaFoldDB" id="A0A4Y9ELK2"/>
<sequence length="338" mass="34839">MDPTDTDAPSLSRSSLDRINALRERPLASPPPRSRPVLPWVISAVLLAFALGLIANPWFETRIRSQLPGFAASTLPTVADLEAQRAATLKIERRVAALEAQPEKPAATAALAGGDFGQLTSRIGTTNARIDAVSTQVSMLAARVDASAAATQATLASVAHDAEAAQSVLLLGVTRRALEKGEKLAVAVPSAEAALQSRFGAAHAEPLAAVLALGAAPVTSRSLARDLAQLAPRLTGAVAPADASWWDTFTNSLSSIVRVRETGSAATDPVDRVAAAQAALLIGNVDGAVLQIGALPADKRRIASTWLNNAGRLRTGMRGLAVLESAALAPLPPVAPKG</sequence>
<dbReference type="OrthoDB" id="7432270at2"/>
<dbReference type="EMBL" id="SIHO01000003">
    <property type="protein sequence ID" value="TFU01250.1"/>
    <property type="molecule type" value="Genomic_DNA"/>
</dbReference>
<gene>
    <name evidence="2" type="ORF">EUV02_13180</name>
</gene>